<protein>
    <submittedName>
        <fullName evidence="1">GPI-anchored surface protein, putative</fullName>
    </submittedName>
</protein>
<dbReference type="InterPro" id="IPR011010">
    <property type="entry name" value="DNA_brk_join_enz"/>
</dbReference>
<sequence>MALRGARKVPHQPQQAVAIDIATMQKLKQSHPHLFPICLFLFATASRFGDMVNMRLAYSVTPPTTYIIMGNFKSDIFNAKRGTKFLGGHLVHTLVEGLRRGRCMSYHDFSRALPPPLTAHSFRRGAVTFLALARLTKVHMYLLMC</sequence>
<dbReference type="GO" id="GO:0003677">
    <property type="term" value="F:DNA binding"/>
    <property type="evidence" value="ECO:0007669"/>
    <property type="project" value="InterPro"/>
</dbReference>
<dbReference type="EMBL" id="CYKH01001452">
    <property type="protein sequence ID" value="CUG87126.1"/>
    <property type="molecule type" value="Genomic_DNA"/>
</dbReference>
<accession>A0A0S4JCB4</accession>
<evidence type="ECO:0000313" key="2">
    <source>
        <dbReference type="Proteomes" id="UP000051952"/>
    </source>
</evidence>
<reference evidence="2" key="1">
    <citation type="submission" date="2015-09" db="EMBL/GenBank/DDBJ databases">
        <authorList>
            <consortium name="Pathogen Informatics"/>
        </authorList>
    </citation>
    <scope>NUCLEOTIDE SEQUENCE [LARGE SCALE GENOMIC DNA]</scope>
    <source>
        <strain evidence="2">Lake Konstanz</strain>
    </source>
</reference>
<keyword evidence="2" id="KW-1185">Reference proteome</keyword>
<proteinExistence type="predicted"/>
<evidence type="ECO:0000313" key="1">
    <source>
        <dbReference type="EMBL" id="CUG87126.1"/>
    </source>
</evidence>
<dbReference type="AlphaFoldDB" id="A0A0S4JCB4"/>
<organism evidence="1 2">
    <name type="scientific">Bodo saltans</name>
    <name type="common">Flagellated protozoan</name>
    <dbReference type="NCBI Taxonomy" id="75058"/>
    <lineage>
        <taxon>Eukaryota</taxon>
        <taxon>Discoba</taxon>
        <taxon>Euglenozoa</taxon>
        <taxon>Kinetoplastea</taxon>
        <taxon>Metakinetoplastina</taxon>
        <taxon>Eubodonida</taxon>
        <taxon>Bodonidae</taxon>
        <taxon>Bodo</taxon>
    </lineage>
</organism>
<dbReference type="SUPFAM" id="SSF56349">
    <property type="entry name" value="DNA breaking-rejoining enzymes"/>
    <property type="match status" value="1"/>
</dbReference>
<gene>
    <name evidence="1" type="ORF">BSAL_01065</name>
</gene>
<dbReference type="Proteomes" id="UP000051952">
    <property type="component" value="Unassembled WGS sequence"/>
</dbReference>
<dbReference type="VEuPathDB" id="TriTrypDB:BSAL_01065"/>
<name>A0A0S4JCB4_BODSA</name>